<evidence type="ECO:0000313" key="3">
    <source>
        <dbReference type="Proteomes" id="UP000079169"/>
    </source>
</evidence>
<dbReference type="SUPFAM" id="SSF56741">
    <property type="entry name" value="Eukaryotic DNA topoisomerase I, N-terminal DNA-binding fragment"/>
    <property type="match status" value="1"/>
</dbReference>
<reference evidence="4" key="1">
    <citation type="submission" date="2025-08" db="UniProtKB">
        <authorList>
            <consortium name="RefSeq"/>
        </authorList>
    </citation>
    <scope>IDENTIFICATION</scope>
</reference>
<feature type="compositionally biased region" description="Acidic residues" evidence="1">
    <location>
        <begin position="129"/>
        <end position="140"/>
    </location>
</feature>
<feature type="compositionally biased region" description="Acidic residues" evidence="1">
    <location>
        <begin position="54"/>
        <end position="78"/>
    </location>
</feature>
<accession>A0A3Q0JKC2</accession>
<dbReference type="AlphaFoldDB" id="A0A3Q0JKC2"/>
<feature type="compositionally biased region" description="Basic residues" evidence="1">
    <location>
        <begin position="108"/>
        <end position="125"/>
    </location>
</feature>
<feature type="domain" description="DNA topoisomerase I DNA binding eukaryotic-type" evidence="2">
    <location>
        <begin position="251"/>
        <end position="306"/>
    </location>
</feature>
<dbReference type="GO" id="GO:0003917">
    <property type="term" value="F:DNA topoisomerase type I (single strand cut, ATP-independent) activity"/>
    <property type="evidence" value="ECO:0007669"/>
    <property type="project" value="InterPro"/>
</dbReference>
<dbReference type="InterPro" id="IPR008336">
    <property type="entry name" value="TopoI_DNA-bd_euk"/>
</dbReference>
<proteinExistence type="predicted"/>
<feature type="compositionally biased region" description="Polar residues" evidence="1">
    <location>
        <begin position="1"/>
        <end position="17"/>
    </location>
</feature>
<evidence type="ECO:0000259" key="2">
    <source>
        <dbReference type="Pfam" id="PF02919"/>
    </source>
</evidence>
<dbReference type="GO" id="GO:0005694">
    <property type="term" value="C:chromosome"/>
    <property type="evidence" value="ECO:0007669"/>
    <property type="project" value="InterPro"/>
</dbReference>
<dbReference type="PANTHER" id="PTHR10290">
    <property type="entry name" value="DNA TOPOISOMERASE I"/>
    <property type="match status" value="1"/>
</dbReference>
<feature type="compositionally biased region" description="Basic residues" evidence="1">
    <location>
        <begin position="145"/>
        <end position="154"/>
    </location>
</feature>
<dbReference type="Proteomes" id="UP000079169">
    <property type="component" value="Unplaced"/>
</dbReference>
<dbReference type="GO" id="GO:0007059">
    <property type="term" value="P:chromosome segregation"/>
    <property type="evidence" value="ECO:0007669"/>
    <property type="project" value="TreeGrafter"/>
</dbReference>
<dbReference type="PANTHER" id="PTHR10290:SF3">
    <property type="entry name" value="DNA TOPOISOMERASE 1"/>
    <property type="match status" value="1"/>
</dbReference>
<name>A0A3Q0JKC2_DIACI</name>
<sequence length="307" mass="36035">MLEASHNNTTLQNNTVKSEYEDEDMEPALDQAPPTPSYEPKVKEEHHSELNIKEEDDEEEEEYKPDQPEEEEESEEELPLLVAARAQQKRKMSEEEEEESEDDMPLNARKKVKKESKPAKSKKRKKEESEEEEEDEEEYYEEKKKKSAANKKKGKPEPVTPEKKKRAKKEEEEGEVWKCIKLSYDLFCNLHLLELHLSSVCFASGVNSRIATGGDDDVNESFGHDDYYNVYSDEDVDSKRWEEKTHNDGRKWTFLEHKGPIFAPPYERLPSSVKFYYDGKEMKLSQDAEEIATFYARMIEHEYTTKE</sequence>
<dbReference type="PaxDb" id="121845-A0A3Q0JKC2"/>
<feature type="region of interest" description="Disordered" evidence="1">
    <location>
        <begin position="1"/>
        <end position="168"/>
    </location>
</feature>
<dbReference type="Gene3D" id="1.10.10.41">
    <property type="entry name" value="Yeast DNA topoisomerase - domain 1"/>
    <property type="match status" value="1"/>
</dbReference>
<dbReference type="STRING" id="121845.A0A3Q0JKC2"/>
<evidence type="ECO:0000256" key="1">
    <source>
        <dbReference type="SAM" id="MobiDB-lite"/>
    </source>
</evidence>
<protein>
    <submittedName>
        <fullName evidence="4">DNA topoisomerase 1-like</fullName>
    </submittedName>
</protein>
<feature type="compositionally biased region" description="Acidic residues" evidence="1">
    <location>
        <begin position="94"/>
        <end position="104"/>
    </location>
</feature>
<keyword evidence="3" id="KW-1185">Reference proteome</keyword>
<dbReference type="Pfam" id="PF02919">
    <property type="entry name" value="Topoisom_I_N"/>
    <property type="match status" value="1"/>
</dbReference>
<feature type="non-terminal residue" evidence="4">
    <location>
        <position position="307"/>
    </location>
</feature>
<gene>
    <name evidence="4" type="primary">LOC113472182</name>
</gene>
<dbReference type="InterPro" id="IPR051062">
    <property type="entry name" value="Topoisomerase_IB"/>
</dbReference>
<dbReference type="InterPro" id="IPR036202">
    <property type="entry name" value="TopoI_DNA-bd_euk_N_sf"/>
</dbReference>
<dbReference type="GO" id="GO:0006265">
    <property type="term" value="P:DNA topological change"/>
    <property type="evidence" value="ECO:0007669"/>
    <property type="project" value="InterPro"/>
</dbReference>
<feature type="compositionally biased region" description="Basic and acidic residues" evidence="1">
    <location>
        <begin position="40"/>
        <end position="53"/>
    </location>
</feature>
<dbReference type="InterPro" id="IPR013034">
    <property type="entry name" value="DNA_topo_DNA_db_N_dom1"/>
</dbReference>
<dbReference type="RefSeq" id="XP_026687623.1">
    <property type="nucleotide sequence ID" value="XM_026831822.1"/>
</dbReference>
<evidence type="ECO:0000313" key="4">
    <source>
        <dbReference type="RefSeq" id="XP_026687623.1"/>
    </source>
</evidence>
<organism evidence="3 4">
    <name type="scientific">Diaphorina citri</name>
    <name type="common">Asian citrus psyllid</name>
    <dbReference type="NCBI Taxonomy" id="121845"/>
    <lineage>
        <taxon>Eukaryota</taxon>
        <taxon>Metazoa</taxon>
        <taxon>Ecdysozoa</taxon>
        <taxon>Arthropoda</taxon>
        <taxon>Hexapoda</taxon>
        <taxon>Insecta</taxon>
        <taxon>Pterygota</taxon>
        <taxon>Neoptera</taxon>
        <taxon>Paraneoptera</taxon>
        <taxon>Hemiptera</taxon>
        <taxon>Sternorrhyncha</taxon>
        <taxon>Psylloidea</taxon>
        <taxon>Psyllidae</taxon>
        <taxon>Diaphorininae</taxon>
        <taxon>Diaphorina</taxon>
    </lineage>
</organism>
<dbReference type="GO" id="GO:0005730">
    <property type="term" value="C:nucleolus"/>
    <property type="evidence" value="ECO:0007669"/>
    <property type="project" value="TreeGrafter"/>
</dbReference>
<dbReference type="GO" id="GO:0003677">
    <property type="term" value="F:DNA binding"/>
    <property type="evidence" value="ECO:0007669"/>
    <property type="project" value="InterPro"/>
</dbReference>
<dbReference type="GO" id="GO:0006260">
    <property type="term" value="P:DNA replication"/>
    <property type="evidence" value="ECO:0007669"/>
    <property type="project" value="TreeGrafter"/>
</dbReference>
<dbReference type="GeneID" id="113472182"/>
<dbReference type="KEGG" id="dci:113472182"/>